<evidence type="ECO:0000313" key="2">
    <source>
        <dbReference type="Proteomes" id="UP000216001"/>
    </source>
</evidence>
<name>A0A264VNJ5_PRORE</name>
<dbReference type="RefSeq" id="WP_094962638.1">
    <property type="nucleotide sequence ID" value="NZ_NOWC01000029.1"/>
</dbReference>
<evidence type="ECO:0000313" key="1">
    <source>
        <dbReference type="EMBL" id="OZS72904.1"/>
    </source>
</evidence>
<dbReference type="AlphaFoldDB" id="A0A264VNJ5"/>
<sequence>MTYSPGQLAQLLTAAQRGEQARTSGCDSEVLEASAVLLGQLEELGGLSAVIMTLVEMITAKNPKLSKLALKTRVITSMQIPKDKAANLTKADPDALWVLPEGWFKPMSLYILRPQYRCERLYDAGVLESRMSGEYPDHYREYQVKEGCREKT</sequence>
<accession>A0A264VNJ5</accession>
<protein>
    <submittedName>
        <fullName evidence="1">Uncharacterized protein</fullName>
    </submittedName>
</protein>
<comment type="caution">
    <text evidence="1">The sequence shown here is derived from an EMBL/GenBank/DDBJ whole genome shotgun (WGS) entry which is preliminary data.</text>
</comment>
<dbReference type="EMBL" id="NOWC01000029">
    <property type="protein sequence ID" value="OZS72904.1"/>
    <property type="molecule type" value="Genomic_DNA"/>
</dbReference>
<dbReference type="Proteomes" id="UP000216001">
    <property type="component" value="Unassembled WGS sequence"/>
</dbReference>
<organism evidence="1 2">
    <name type="scientific">Providencia rettgeri</name>
    <dbReference type="NCBI Taxonomy" id="587"/>
    <lineage>
        <taxon>Bacteria</taxon>
        <taxon>Pseudomonadati</taxon>
        <taxon>Pseudomonadota</taxon>
        <taxon>Gammaproteobacteria</taxon>
        <taxon>Enterobacterales</taxon>
        <taxon>Morganellaceae</taxon>
        <taxon>Providencia</taxon>
    </lineage>
</organism>
<reference evidence="1 2" key="1">
    <citation type="submission" date="2017-07" db="EMBL/GenBank/DDBJ databases">
        <title>blaIMP-27 on transferable plasmids in Proteus mirabilis and Providencia rettgeri.</title>
        <authorList>
            <person name="Potter R."/>
        </authorList>
    </citation>
    <scope>NUCLEOTIDE SEQUENCE [LARGE SCALE GENOMIC DNA]</scope>
    <source>
        <strain evidence="1 2">PR1</strain>
    </source>
</reference>
<gene>
    <name evidence="1" type="ORF">CHI95_19690</name>
</gene>
<proteinExistence type="predicted"/>